<sequence length="498" mass="54965">MIAPRSPRRWNASMRSNQGQRMCSLCTKYGVLAVALGGFVDLYVVQTESCKEQVEEPSEEAHLPFAKQLCIQSYLHEAWNGTDIVVTCVYFVGNTLLVGALGFGPTMVSQVSLIGFRIFGGLTSVVVHHAFTTTLAEAVGAPIIAIESMDTSGALLIFDKNSAIGVVEWMDRCTSVRVQVISSPHVLSPLTALSYYNEGATRFVALSHASGLDVLSYHKNTKVEPKKHWIQACSIIYSKRDVLYSALAWTATQPLMLCGGTTSGSLSMFQVHQSTLALVQTYPSRQKVASSIHYLLPLRDKVIALSKSEYVVWPIPPPPLMEAMDVPVVEVEPCEELRGAAIWTSGGAISLCWLTNASWSCDVYTNETNENPENQTSCSDDVVENEIAEEETRPPLPMRTDTSVERRYALPQRIPSTRHAKEPQMWTKQAYRHRLEQLQLRVDAMSRTVRGLHESFRLFTDDVNDHMATITLALQRAQSSGHKDDEPVAATTAEGGGN</sequence>
<accession>A0A6G0X8T8</accession>
<name>A0A6G0X8T8_9STRA</name>
<dbReference type="AlphaFoldDB" id="A0A6G0X8T8"/>
<organism evidence="2 3">
    <name type="scientific">Aphanomyces euteiches</name>
    <dbReference type="NCBI Taxonomy" id="100861"/>
    <lineage>
        <taxon>Eukaryota</taxon>
        <taxon>Sar</taxon>
        <taxon>Stramenopiles</taxon>
        <taxon>Oomycota</taxon>
        <taxon>Saprolegniomycetes</taxon>
        <taxon>Saprolegniales</taxon>
        <taxon>Verrucalvaceae</taxon>
        <taxon>Aphanomyces</taxon>
    </lineage>
</organism>
<gene>
    <name evidence="2" type="ORF">Ae201684_007476</name>
</gene>
<keyword evidence="3" id="KW-1185">Reference proteome</keyword>
<evidence type="ECO:0000313" key="2">
    <source>
        <dbReference type="EMBL" id="KAF0736461.1"/>
    </source>
</evidence>
<dbReference type="EMBL" id="VJMJ01000089">
    <property type="protein sequence ID" value="KAF0736461.1"/>
    <property type="molecule type" value="Genomic_DNA"/>
</dbReference>
<dbReference type="Proteomes" id="UP000481153">
    <property type="component" value="Unassembled WGS sequence"/>
</dbReference>
<dbReference type="VEuPathDB" id="FungiDB:AeMF1_003800"/>
<protein>
    <submittedName>
        <fullName evidence="2">Uncharacterized protein</fullName>
    </submittedName>
</protein>
<comment type="caution">
    <text evidence="2">The sequence shown here is derived from an EMBL/GenBank/DDBJ whole genome shotgun (WGS) entry which is preliminary data.</text>
</comment>
<reference evidence="2 3" key="1">
    <citation type="submission" date="2019-07" db="EMBL/GenBank/DDBJ databases">
        <title>Genomics analysis of Aphanomyces spp. identifies a new class of oomycete effector associated with host adaptation.</title>
        <authorList>
            <person name="Gaulin E."/>
        </authorList>
    </citation>
    <scope>NUCLEOTIDE SEQUENCE [LARGE SCALE GENOMIC DNA]</scope>
    <source>
        <strain evidence="2 3">ATCC 201684</strain>
    </source>
</reference>
<proteinExistence type="predicted"/>
<evidence type="ECO:0000256" key="1">
    <source>
        <dbReference type="SAM" id="MobiDB-lite"/>
    </source>
</evidence>
<evidence type="ECO:0000313" key="3">
    <source>
        <dbReference type="Proteomes" id="UP000481153"/>
    </source>
</evidence>
<feature type="region of interest" description="Disordered" evidence="1">
    <location>
        <begin position="477"/>
        <end position="498"/>
    </location>
</feature>